<accession>A0ABD0WPT7</accession>
<dbReference type="InterPro" id="IPR033835">
    <property type="entry name" value="PZI_serpin_dom"/>
</dbReference>
<evidence type="ECO:0000256" key="2">
    <source>
        <dbReference type="SAM" id="SignalP"/>
    </source>
</evidence>
<evidence type="ECO:0000313" key="5">
    <source>
        <dbReference type="Proteomes" id="UP001557470"/>
    </source>
</evidence>
<reference evidence="4 5" key="1">
    <citation type="submission" date="2024-06" db="EMBL/GenBank/DDBJ databases">
        <authorList>
            <person name="Pan Q."/>
            <person name="Wen M."/>
            <person name="Jouanno E."/>
            <person name="Zahm M."/>
            <person name="Klopp C."/>
            <person name="Cabau C."/>
            <person name="Louis A."/>
            <person name="Berthelot C."/>
            <person name="Parey E."/>
            <person name="Roest Crollius H."/>
            <person name="Montfort J."/>
            <person name="Robinson-Rechavi M."/>
            <person name="Bouchez O."/>
            <person name="Lampietro C."/>
            <person name="Lopez Roques C."/>
            <person name="Donnadieu C."/>
            <person name="Postlethwait J."/>
            <person name="Bobe J."/>
            <person name="Verreycken H."/>
            <person name="Guiguen Y."/>
        </authorList>
    </citation>
    <scope>NUCLEOTIDE SEQUENCE [LARGE SCALE GENOMIC DNA]</scope>
    <source>
        <strain evidence="4">Up_M1</strain>
        <tissue evidence="4">Testis</tissue>
    </source>
</reference>
<dbReference type="PANTHER" id="PTHR11461">
    <property type="entry name" value="SERINE PROTEASE INHIBITOR, SERPIN"/>
    <property type="match status" value="1"/>
</dbReference>
<dbReference type="InterPro" id="IPR042185">
    <property type="entry name" value="Serpin_sf_2"/>
</dbReference>
<dbReference type="InterPro" id="IPR000215">
    <property type="entry name" value="Serpin_fam"/>
</dbReference>
<name>A0ABD0WPT7_UMBPY</name>
<dbReference type="Pfam" id="PF00079">
    <property type="entry name" value="Serpin"/>
    <property type="match status" value="1"/>
</dbReference>
<feature type="chain" id="PRO_5044830948" description="Serpin domain-containing protein" evidence="2">
    <location>
        <begin position="22"/>
        <end position="390"/>
    </location>
</feature>
<keyword evidence="5" id="KW-1185">Reference proteome</keyword>
<dbReference type="CDD" id="cd02055">
    <property type="entry name" value="serpinA10_PZI"/>
    <property type="match status" value="1"/>
</dbReference>
<sequence>MMSRFLFFLVCIPLVTLLVLAQEPSTAEIQELTTRNAEFAGQLYRAIARTTDDNVLISPFTISLGLASLMTGAKDSTYKQLLQGLNLNNLDQERIPDLFNSVRNSVTQTGFVNQGIGLFPAQQFKVDPTYRDLVQTKYGVTVQGLDFNDSKDTVNQFVSTKTGDKVTEVVSDIDSQTQMMLITAVFFQGQFALDFNASFTQEERFYVNKYNIVTVPMMFRSDKYHLAYDSSLKLGILKLPMTGGAAMLVLLPDEDVDYTSIDEEITGRRFQGWLKQLKRTKLEVQLPRFMLEKSYSLQKILPGMGFSQVFQESADLSGIGGETNLTLSEVVHKAAIAVDETSSAGNARASIVFASLPPRLTINRPYLFLVYDQVTSSLLLMGRVTDPTKQ</sequence>
<dbReference type="Proteomes" id="UP001557470">
    <property type="component" value="Unassembled WGS sequence"/>
</dbReference>
<dbReference type="Gene3D" id="3.30.497.10">
    <property type="entry name" value="Antithrombin, subunit I, domain 2"/>
    <property type="match status" value="1"/>
</dbReference>
<dbReference type="InterPro" id="IPR036186">
    <property type="entry name" value="Serpin_sf"/>
</dbReference>
<proteinExistence type="inferred from homology"/>
<feature type="signal peptide" evidence="2">
    <location>
        <begin position="1"/>
        <end position="21"/>
    </location>
</feature>
<dbReference type="PANTHER" id="PTHR11461:SF191">
    <property type="entry name" value="PROTEIN Z-DEPENDENT PROTEASE INHIBITOR"/>
    <property type="match status" value="1"/>
</dbReference>
<dbReference type="InterPro" id="IPR042178">
    <property type="entry name" value="Serpin_sf_1"/>
</dbReference>
<evidence type="ECO:0000313" key="4">
    <source>
        <dbReference type="EMBL" id="KAL0967556.1"/>
    </source>
</evidence>
<dbReference type="EMBL" id="JAGEUA010000008">
    <property type="protein sequence ID" value="KAL0967556.1"/>
    <property type="molecule type" value="Genomic_DNA"/>
</dbReference>
<dbReference type="InterPro" id="IPR023796">
    <property type="entry name" value="Serpin_dom"/>
</dbReference>
<dbReference type="SMART" id="SM00093">
    <property type="entry name" value="SERPIN"/>
    <property type="match status" value="1"/>
</dbReference>
<dbReference type="Gene3D" id="2.30.39.10">
    <property type="entry name" value="Alpha-1-antitrypsin, domain 1"/>
    <property type="match status" value="1"/>
</dbReference>
<evidence type="ECO:0000259" key="3">
    <source>
        <dbReference type="SMART" id="SM00093"/>
    </source>
</evidence>
<comment type="similarity">
    <text evidence="1">Belongs to the serpin family.</text>
</comment>
<evidence type="ECO:0000256" key="1">
    <source>
        <dbReference type="RuleBase" id="RU000411"/>
    </source>
</evidence>
<dbReference type="SUPFAM" id="SSF56574">
    <property type="entry name" value="Serpins"/>
    <property type="match status" value="1"/>
</dbReference>
<organism evidence="4 5">
    <name type="scientific">Umbra pygmaea</name>
    <name type="common">Eastern mudminnow</name>
    <dbReference type="NCBI Taxonomy" id="75934"/>
    <lineage>
        <taxon>Eukaryota</taxon>
        <taxon>Metazoa</taxon>
        <taxon>Chordata</taxon>
        <taxon>Craniata</taxon>
        <taxon>Vertebrata</taxon>
        <taxon>Euteleostomi</taxon>
        <taxon>Actinopterygii</taxon>
        <taxon>Neopterygii</taxon>
        <taxon>Teleostei</taxon>
        <taxon>Protacanthopterygii</taxon>
        <taxon>Esociformes</taxon>
        <taxon>Umbridae</taxon>
        <taxon>Umbra</taxon>
    </lineage>
</organism>
<comment type="caution">
    <text evidence="4">The sequence shown here is derived from an EMBL/GenBank/DDBJ whole genome shotgun (WGS) entry which is preliminary data.</text>
</comment>
<feature type="domain" description="Serpin" evidence="3">
    <location>
        <begin position="41"/>
        <end position="387"/>
    </location>
</feature>
<dbReference type="AlphaFoldDB" id="A0ABD0WPT7"/>
<protein>
    <recommendedName>
        <fullName evidence="3">Serpin domain-containing protein</fullName>
    </recommendedName>
</protein>
<keyword evidence="2" id="KW-0732">Signal</keyword>
<gene>
    <name evidence="4" type="ORF">UPYG_G00253740</name>
</gene>